<organism evidence="1 2">
    <name type="scientific">Candidatus Buchananbacteria bacterium RIFCSPHIGHO2_01_FULL_46_12</name>
    <dbReference type="NCBI Taxonomy" id="1797536"/>
    <lineage>
        <taxon>Bacteria</taxon>
        <taxon>Candidatus Buchananiibacteriota</taxon>
    </lineage>
</organism>
<evidence type="ECO:0000313" key="1">
    <source>
        <dbReference type="EMBL" id="OGY45981.1"/>
    </source>
</evidence>
<accession>A0A1G1Y176</accession>
<protein>
    <submittedName>
        <fullName evidence="1">Uncharacterized protein</fullName>
    </submittedName>
</protein>
<sequence length="146" mass="16826">MENSKNNQHSAMSDEVKGDIRGLKAIVEDVLFSVNEFANETRQEFVKVRRDFAGLESRMTTKQDLADLESRMVTVDKMDLMETRLATRFVTKSYLDAKLADQTSEIFLRLNRRQDKDRGFKEKLIGVISGHSLITPRETNDLKELI</sequence>
<evidence type="ECO:0000313" key="2">
    <source>
        <dbReference type="Proteomes" id="UP000178432"/>
    </source>
</evidence>
<name>A0A1G1Y176_9BACT</name>
<gene>
    <name evidence="1" type="ORF">A2663_00970</name>
</gene>
<dbReference type="AlphaFoldDB" id="A0A1G1Y176"/>
<proteinExistence type="predicted"/>
<dbReference type="EMBL" id="MHIF01000067">
    <property type="protein sequence ID" value="OGY45981.1"/>
    <property type="molecule type" value="Genomic_DNA"/>
</dbReference>
<dbReference type="Proteomes" id="UP000178432">
    <property type="component" value="Unassembled WGS sequence"/>
</dbReference>
<reference evidence="1 2" key="1">
    <citation type="journal article" date="2016" name="Nat. Commun.">
        <title>Thousands of microbial genomes shed light on interconnected biogeochemical processes in an aquifer system.</title>
        <authorList>
            <person name="Anantharaman K."/>
            <person name="Brown C.T."/>
            <person name="Hug L.A."/>
            <person name="Sharon I."/>
            <person name="Castelle C.J."/>
            <person name="Probst A.J."/>
            <person name="Thomas B.C."/>
            <person name="Singh A."/>
            <person name="Wilkins M.J."/>
            <person name="Karaoz U."/>
            <person name="Brodie E.L."/>
            <person name="Williams K.H."/>
            <person name="Hubbard S.S."/>
            <person name="Banfield J.F."/>
        </authorList>
    </citation>
    <scope>NUCLEOTIDE SEQUENCE [LARGE SCALE GENOMIC DNA]</scope>
</reference>
<comment type="caution">
    <text evidence="1">The sequence shown here is derived from an EMBL/GenBank/DDBJ whole genome shotgun (WGS) entry which is preliminary data.</text>
</comment>